<dbReference type="AlphaFoldDB" id="A0A395HH96"/>
<dbReference type="EMBL" id="KZ824419">
    <property type="protein sequence ID" value="RAL06338.1"/>
    <property type="molecule type" value="Genomic_DNA"/>
</dbReference>
<evidence type="ECO:0000313" key="3">
    <source>
        <dbReference type="Proteomes" id="UP000249402"/>
    </source>
</evidence>
<keyword evidence="3" id="KW-1185">Reference proteome</keyword>
<feature type="region of interest" description="Disordered" evidence="1">
    <location>
        <begin position="63"/>
        <end position="87"/>
    </location>
</feature>
<feature type="compositionally biased region" description="Basic and acidic residues" evidence="1">
    <location>
        <begin position="125"/>
        <end position="147"/>
    </location>
</feature>
<accession>A0A395HH96</accession>
<dbReference type="RefSeq" id="XP_025580665.1">
    <property type="nucleotide sequence ID" value="XM_025724928.1"/>
</dbReference>
<gene>
    <name evidence="2" type="ORF">BO80DRAFT_9304</name>
</gene>
<dbReference type="Proteomes" id="UP000249402">
    <property type="component" value="Unassembled WGS sequence"/>
</dbReference>
<evidence type="ECO:0000256" key="1">
    <source>
        <dbReference type="SAM" id="MobiDB-lite"/>
    </source>
</evidence>
<dbReference type="GeneID" id="37229793"/>
<proteinExistence type="predicted"/>
<protein>
    <submittedName>
        <fullName evidence="2">Uncharacterized protein</fullName>
    </submittedName>
</protein>
<reference evidence="2 3" key="1">
    <citation type="submission" date="2018-02" db="EMBL/GenBank/DDBJ databases">
        <title>The genomes of Aspergillus section Nigri reveals drivers in fungal speciation.</title>
        <authorList>
            <consortium name="DOE Joint Genome Institute"/>
            <person name="Vesth T.C."/>
            <person name="Nybo J."/>
            <person name="Theobald S."/>
            <person name="Brandl J."/>
            <person name="Frisvad J.C."/>
            <person name="Nielsen K.F."/>
            <person name="Lyhne E.K."/>
            <person name="Kogle M.E."/>
            <person name="Kuo A."/>
            <person name="Riley R."/>
            <person name="Clum A."/>
            <person name="Nolan M."/>
            <person name="Lipzen A."/>
            <person name="Salamov A."/>
            <person name="Henrissat B."/>
            <person name="Wiebenga A."/>
            <person name="De vries R.P."/>
            <person name="Grigoriev I.V."/>
            <person name="Mortensen U.H."/>
            <person name="Andersen M.R."/>
            <person name="Baker S.E."/>
        </authorList>
    </citation>
    <scope>NUCLEOTIDE SEQUENCE [LARGE SCALE GENOMIC DNA]</scope>
    <source>
        <strain evidence="2 3">CBS 121593</strain>
    </source>
</reference>
<feature type="compositionally biased region" description="Polar residues" evidence="1">
    <location>
        <begin position="149"/>
        <end position="160"/>
    </location>
</feature>
<feature type="region of interest" description="Disordered" evidence="1">
    <location>
        <begin position="117"/>
        <end position="178"/>
    </location>
</feature>
<organism evidence="2 3">
    <name type="scientific">Aspergillus ibericus CBS 121593</name>
    <dbReference type="NCBI Taxonomy" id="1448316"/>
    <lineage>
        <taxon>Eukaryota</taxon>
        <taxon>Fungi</taxon>
        <taxon>Dikarya</taxon>
        <taxon>Ascomycota</taxon>
        <taxon>Pezizomycotina</taxon>
        <taxon>Eurotiomycetes</taxon>
        <taxon>Eurotiomycetidae</taxon>
        <taxon>Eurotiales</taxon>
        <taxon>Aspergillaceae</taxon>
        <taxon>Aspergillus</taxon>
        <taxon>Aspergillus subgen. Circumdati</taxon>
    </lineage>
</organism>
<sequence>MCALRRPMGTRMSNKVSDAIQGRQALSGTVGRSALRPQCCRLPDSPHFHFQCSIARRGKDYWGPWKKKKNSQREQEKKGAWAGLDPTTKMAPSYPRWRLDPPSLFLMVMGASIIQGSTIPATRSPDPREKPTIEEGSRVHSTCHDLRTSYPNRGKGQQSGPARARHGVPSPPGDKPCYPRSLSFMTSSTVAISHRL</sequence>
<name>A0A395HH96_9EURO</name>
<dbReference type="VEuPathDB" id="FungiDB:BO80DRAFT_9304"/>
<evidence type="ECO:0000313" key="2">
    <source>
        <dbReference type="EMBL" id="RAL06338.1"/>
    </source>
</evidence>